<evidence type="ECO:0000256" key="1">
    <source>
        <dbReference type="SAM" id="SignalP"/>
    </source>
</evidence>
<proteinExistence type="predicted"/>
<reference evidence="2 3" key="1">
    <citation type="submission" date="2021-01" db="EMBL/GenBank/DDBJ databases">
        <title>Sequencing the genomes of 1000 actinobacteria strains.</title>
        <authorList>
            <person name="Klenk H.-P."/>
        </authorList>
    </citation>
    <scope>NUCLEOTIDE SEQUENCE [LARGE SCALE GENOMIC DNA]</scope>
    <source>
        <strain evidence="2 3">DSM 18239</strain>
    </source>
</reference>
<accession>A0ABS2M7C7</accession>
<keyword evidence="1" id="KW-0732">Signal</keyword>
<feature type="chain" id="PRO_5046777635" evidence="1">
    <location>
        <begin position="38"/>
        <end position="263"/>
    </location>
</feature>
<dbReference type="RefSeq" id="WP_193667787.1">
    <property type="nucleotide sequence ID" value="NZ_JACDTV010000003.1"/>
</dbReference>
<comment type="caution">
    <text evidence="2">The sequence shown here is derived from an EMBL/GenBank/DDBJ whole genome shotgun (WGS) entry which is preliminary data.</text>
</comment>
<protein>
    <submittedName>
        <fullName evidence="2">Uncharacterized protein</fullName>
    </submittedName>
</protein>
<dbReference type="EMBL" id="JAFBBZ010000001">
    <property type="protein sequence ID" value="MBM7507097.1"/>
    <property type="molecule type" value="Genomic_DNA"/>
</dbReference>
<organism evidence="2 3">
    <name type="scientific">Nocardioides salarius</name>
    <dbReference type="NCBI Taxonomy" id="374513"/>
    <lineage>
        <taxon>Bacteria</taxon>
        <taxon>Bacillati</taxon>
        <taxon>Actinomycetota</taxon>
        <taxon>Actinomycetes</taxon>
        <taxon>Propionibacteriales</taxon>
        <taxon>Nocardioidaceae</taxon>
        <taxon>Nocardioides</taxon>
    </lineage>
</organism>
<sequence length="263" mass="28255">MRTLTNRSPWRVAFLGLAATLSSSLVGVAGGLSPASADESFYGVVEAPPRDYPLLKGCWYYSFDWRVHMPDSAGGMFLSGRADMTDDAGHVVGDPLYIDGLSEGTHESRVCSSSAALGSYTWAGGSLQFFCTSNCPSGQDNASEHGSFVGEDVEFIRALSAVSAGLTTRQPRAGRVFRVDTNVLQGTADFAAPYPKAPVQLQLRSKKGWRDLKSLNRRTNGGGAAAFKLTADRGRYLLRAVVDDDGMELPESSVSVPFEVRVR</sequence>
<feature type="signal peptide" evidence="1">
    <location>
        <begin position="1"/>
        <end position="37"/>
    </location>
</feature>
<evidence type="ECO:0000313" key="2">
    <source>
        <dbReference type="EMBL" id="MBM7507097.1"/>
    </source>
</evidence>
<evidence type="ECO:0000313" key="3">
    <source>
        <dbReference type="Proteomes" id="UP000732378"/>
    </source>
</evidence>
<gene>
    <name evidence="2" type="ORF">JOE61_000911</name>
</gene>
<keyword evidence="3" id="KW-1185">Reference proteome</keyword>
<dbReference type="Proteomes" id="UP000732378">
    <property type="component" value="Unassembled WGS sequence"/>
</dbReference>
<name>A0ABS2M7C7_9ACTN</name>